<dbReference type="Pfam" id="PF13361">
    <property type="entry name" value="UvrD_C"/>
    <property type="match status" value="1"/>
</dbReference>
<feature type="domain" description="UvrD-like helicase ATP-binding" evidence="15">
    <location>
        <begin position="28"/>
        <end position="357"/>
    </location>
</feature>
<dbReference type="EC" id="5.6.2.4" evidence="12"/>
<dbReference type="PROSITE" id="PS51198">
    <property type="entry name" value="UVRD_HELICASE_ATP_BIND"/>
    <property type="match status" value="1"/>
</dbReference>
<keyword evidence="5 14" id="KW-0347">Helicase</keyword>
<keyword evidence="18" id="KW-1185">Reference proteome</keyword>
<dbReference type="Gene3D" id="3.90.320.10">
    <property type="match status" value="1"/>
</dbReference>
<keyword evidence="3" id="KW-0227">DNA damage</keyword>
<keyword evidence="4 14" id="KW-0378">Hydrolase</keyword>
<dbReference type="Proteomes" id="UP000490386">
    <property type="component" value="Unassembled WGS sequence"/>
</dbReference>
<dbReference type="InterPro" id="IPR011604">
    <property type="entry name" value="PDDEXK-like_dom_sf"/>
</dbReference>
<evidence type="ECO:0000259" key="15">
    <source>
        <dbReference type="PROSITE" id="PS51198"/>
    </source>
</evidence>
<dbReference type="Pfam" id="PF12705">
    <property type="entry name" value="PDDEXK_1"/>
    <property type="match status" value="1"/>
</dbReference>
<dbReference type="Gene3D" id="1.10.486.10">
    <property type="entry name" value="PCRA, domain 4"/>
    <property type="match status" value="1"/>
</dbReference>
<dbReference type="PROSITE" id="PS51217">
    <property type="entry name" value="UVRD_HELICASE_CTER"/>
    <property type="match status" value="1"/>
</dbReference>
<evidence type="ECO:0000256" key="10">
    <source>
        <dbReference type="ARBA" id="ARBA00023235"/>
    </source>
</evidence>
<dbReference type="Gene3D" id="3.40.50.300">
    <property type="entry name" value="P-loop containing nucleotide triphosphate hydrolases"/>
    <property type="match status" value="4"/>
</dbReference>
<evidence type="ECO:0000313" key="18">
    <source>
        <dbReference type="Proteomes" id="UP000490386"/>
    </source>
</evidence>
<dbReference type="EMBL" id="WBJX01000001">
    <property type="protein sequence ID" value="KAB1639670.1"/>
    <property type="molecule type" value="Genomic_DNA"/>
</dbReference>
<evidence type="ECO:0000256" key="3">
    <source>
        <dbReference type="ARBA" id="ARBA00022763"/>
    </source>
</evidence>
<evidence type="ECO:0000256" key="9">
    <source>
        <dbReference type="ARBA" id="ARBA00023204"/>
    </source>
</evidence>
<proteinExistence type="predicted"/>
<protein>
    <recommendedName>
        <fullName evidence="12">DNA 3'-5' helicase</fullName>
        <ecNumber evidence="12">5.6.2.4</ecNumber>
    </recommendedName>
</protein>
<evidence type="ECO:0000256" key="2">
    <source>
        <dbReference type="ARBA" id="ARBA00022741"/>
    </source>
</evidence>
<dbReference type="SUPFAM" id="SSF52540">
    <property type="entry name" value="P-loop containing nucleoside triphosphate hydrolases"/>
    <property type="match status" value="1"/>
</dbReference>
<dbReference type="GO" id="GO:0000725">
    <property type="term" value="P:recombinational repair"/>
    <property type="evidence" value="ECO:0007669"/>
    <property type="project" value="TreeGrafter"/>
</dbReference>
<evidence type="ECO:0000259" key="16">
    <source>
        <dbReference type="PROSITE" id="PS51217"/>
    </source>
</evidence>
<evidence type="ECO:0000256" key="4">
    <source>
        <dbReference type="ARBA" id="ARBA00022801"/>
    </source>
</evidence>
<dbReference type="Pfam" id="PF00580">
    <property type="entry name" value="UvrD-helicase"/>
    <property type="match status" value="1"/>
</dbReference>
<accession>A0A7J5B8L7</accession>
<organism evidence="17 18">
    <name type="scientific">Pseudoclavibacter terrae</name>
    <dbReference type="NCBI Taxonomy" id="1530195"/>
    <lineage>
        <taxon>Bacteria</taxon>
        <taxon>Bacillati</taxon>
        <taxon>Actinomycetota</taxon>
        <taxon>Actinomycetes</taxon>
        <taxon>Micrococcales</taxon>
        <taxon>Microbacteriaceae</taxon>
        <taxon>Pseudoclavibacter</taxon>
    </lineage>
</organism>
<evidence type="ECO:0000313" key="17">
    <source>
        <dbReference type="EMBL" id="KAB1639670.1"/>
    </source>
</evidence>
<dbReference type="GO" id="GO:0005524">
    <property type="term" value="F:ATP binding"/>
    <property type="evidence" value="ECO:0007669"/>
    <property type="project" value="UniProtKB-UniRule"/>
</dbReference>
<dbReference type="InterPro" id="IPR014017">
    <property type="entry name" value="DNA_helicase_UvrD-like_C"/>
</dbReference>
<dbReference type="GO" id="GO:0033202">
    <property type="term" value="C:DNA helicase complex"/>
    <property type="evidence" value="ECO:0007669"/>
    <property type="project" value="TreeGrafter"/>
</dbReference>
<evidence type="ECO:0000256" key="13">
    <source>
        <dbReference type="ARBA" id="ARBA00048988"/>
    </source>
</evidence>
<comment type="catalytic activity">
    <reaction evidence="11">
        <text>Couples ATP hydrolysis with the unwinding of duplex DNA by translocating in the 3'-5' direction.</text>
        <dbReference type="EC" id="5.6.2.4"/>
    </reaction>
</comment>
<keyword evidence="9" id="KW-0234">DNA repair</keyword>
<name>A0A7J5B8L7_9MICO</name>
<keyword evidence="10" id="KW-0413">Isomerase</keyword>
<dbReference type="InterPro" id="IPR011335">
    <property type="entry name" value="Restrct_endonuc-II-like"/>
</dbReference>
<dbReference type="OrthoDB" id="4812256at2"/>
<feature type="binding site" evidence="14">
    <location>
        <begin position="49"/>
        <end position="56"/>
    </location>
    <ligand>
        <name>ATP</name>
        <dbReference type="ChEBI" id="CHEBI:30616"/>
    </ligand>
</feature>
<comment type="caution">
    <text evidence="17">The sequence shown here is derived from an EMBL/GenBank/DDBJ whole genome shotgun (WGS) entry which is preliminary data.</text>
</comment>
<evidence type="ECO:0000256" key="6">
    <source>
        <dbReference type="ARBA" id="ARBA00022839"/>
    </source>
</evidence>
<dbReference type="GO" id="GO:0005829">
    <property type="term" value="C:cytosol"/>
    <property type="evidence" value="ECO:0007669"/>
    <property type="project" value="TreeGrafter"/>
</dbReference>
<dbReference type="GO" id="GO:0004527">
    <property type="term" value="F:exonuclease activity"/>
    <property type="evidence" value="ECO:0007669"/>
    <property type="project" value="UniProtKB-KW"/>
</dbReference>
<dbReference type="PANTHER" id="PTHR11070">
    <property type="entry name" value="UVRD / RECB / PCRA DNA HELICASE FAMILY MEMBER"/>
    <property type="match status" value="1"/>
</dbReference>
<evidence type="ECO:0000256" key="11">
    <source>
        <dbReference type="ARBA" id="ARBA00034617"/>
    </source>
</evidence>
<evidence type="ECO:0000256" key="14">
    <source>
        <dbReference type="PROSITE-ProRule" id="PRU00560"/>
    </source>
</evidence>
<keyword evidence="2 14" id="KW-0547">Nucleotide-binding</keyword>
<dbReference type="CDD" id="cd17932">
    <property type="entry name" value="DEXQc_UvrD"/>
    <property type="match status" value="1"/>
</dbReference>
<keyword evidence="8" id="KW-0238">DNA-binding</keyword>
<evidence type="ECO:0000256" key="12">
    <source>
        <dbReference type="ARBA" id="ARBA00034808"/>
    </source>
</evidence>
<keyword evidence="6" id="KW-0269">Exonuclease</keyword>
<dbReference type="RefSeq" id="WP_151422843.1">
    <property type="nucleotide sequence ID" value="NZ_WBJX01000001.1"/>
</dbReference>
<keyword evidence="7 14" id="KW-0067">ATP-binding</keyword>
<dbReference type="InterPro" id="IPR038726">
    <property type="entry name" value="PDDEXK_AddAB-type"/>
</dbReference>
<comment type="catalytic activity">
    <reaction evidence="13">
        <text>ATP + H2O = ADP + phosphate + H(+)</text>
        <dbReference type="Rhea" id="RHEA:13065"/>
        <dbReference type="ChEBI" id="CHEBI:15377"/>
        <dbReference type="ChEBI" id="CHEBI:15378"/>
        <dbReference type="ChEBI" id="CHEBI:30616"/>
        <dbReference type="ChEBI" id="CHEBI:43474"/>
        <dbReference type="ChEBI" id="CHEBI:456216"/>
        <dbReference type="EC" id="5.6.2.4"/>
    </reaction>
</comment>
<dbReference type="InterPro" id="IPR027417">
    <property type="entry name" value="P-loop_NTPase"/>
</dbReference>
<keyword evidence="1" id="KW-0540">Nuclease</keyword>
<dbReference type="AlphaFoldDB" id="A0A7J5B8L7"/>
<evidence type="ECO:0000256" key="8">
    <source>
        <dbReference type="ARBA" id="ARBA00023125"/>
    </source>
</evidence>
<evidence type="ECO:0000256" key="1">
    <source>
        <dbReference type="ARBA" id="ARBA00022722"/>
    </source>
</evidence>
<evidence type="ECO:0000256" key="7">
    <source>
        <dbReference type="ARBA" id="ARBA00022840"/>
    </source>
</evidence>
<dbReference type="InterPro" id="IPR000212">
    <property type="entry name" value="DNA_helicase_UvrD/REP"/>
</dbReference>
<gene>
    <name evidence="17" type="ORF">F8O03_04925</name>
</gene>
<dbReference type="InterPro" id="IPR014016">
    <property type="entry name" value="UvrD-like_ATP-bd"/>
</dbReference>
<evidence type="ECO:0000256" key="5">
    <source>
        <dbReference type="ARBA" id="ARBA00022806"/>
    </source>
</evidence>
<dbReference type="GO" id="GO:0003677">
    <property type="term" value="F:DNA binding"/>
    <property type="evidence" value="ECO:0007669"/>
    <property type="project" value="UniProtKB-KW"/>
</dbReference>
<reference evidence="17 18" key="1">
    <citation type="submission" date="2019-09" db="EMBL/GenBank/DDBJ databases">
        <title>Phylogeny of genus Pseudoclavibacter and closely related genus.</title>
        <authorList>
            <person name="Li Y."/>
        </authorList>
    </citation>
    <scope>NUCLEOTIDE SEQUENCE [LARGE SCALE GENOMIC DNA]</scope>
    <source>
        <strain evidence="17 18">THG-MD12</strain>
    </source>
</reference>
<feature type="domain" description="UvrD-like helicase C-terminal" evidence="16">
    <location>
        <begin position="358"/>
        <end position="684"/>
    </location>
</feature>
<dbReference type="GO" id="GO:0043138">
    <property type="term" value="F:3'-5' DNA helicase activity"/>
    <property type="evidence" value="ECO:0007669"/>
    <property type="project" value="UniProtKB-EC"/>
</dbReference>
<sequence length="1100" mass="120121">MTHTWPAGAVTHGDIALALADNDPSRMLEPTPEQRRVIEAPPVPSLVMAGAGSGKTQTMVQRIVWLVAAQGVHPTEILGLTFTRKAAGELRERVQLALARLRSEGLVGGDEFATPEVSTYNSFANRVFSENALLIGQEPDARIVDEMTAFALMRSVVLASDDERLSSLDLQLAAITALALNVARAMRDNQLTADACDAFVAEFRRVGQLPGRGKGNTPSKPVTDAVAILEELPIFVALAERYQLEKRKRGLIEFSDQVTFAAEICAGTPAVAAELRSRHRFVILDEYQDTSVGQTRLLGTIFGDHPVLAVGDPKQSIYGWRGASPGNMRRFHRDFRTRIAPPAEEPTFQLSISWRNDARILDAANQVASRLPEADDPGVTQLGTRPGAAAGTVSLAFPETLDDEADAVATWMRDRIVGSGSGSGETRPPSGAVLLRAGKLLPLFSAALTRAGVPNRVIGLGGLLSSPEVVDLRCAMRVAHDSTAGNELLRLLVGAKYRFGLADVKVIHDISRRLANRDVTMAALADDVRASRRELATGDDEVPLQEALDFLATRIRGAARRDEPDTWLTGLSDEALRRIPRVNDLISALRRNSGLPITSFVDATISIMGLDLEVTANPDNIARVGNLDAFVEAAASFASAEPDADLGAFLDWVEIAAGEDTLAPVQEQAEPGVVQLLSIHGSKGLEWDFVAVPRSVEGEMPSSSRDGLGWIRRGAIPYELLLDAHDRPTLSWRDAESQKELADLMADLRERIRERNDDEERRLAYVAYTRARHELLITGSYWSAIHKAPRKVSVFVSELADAGIIEAPPENTLEDAPTSLAADSVAWPHQPFTEARRRRVDELSGAVARAQLDATIPDEVLDRRIELLLRERADRNTVTNIQLPARFAASKFKDLVTDPAEIAAQLRRPMPQKPFRQTRIGTMFHAWVEAHYAAPNVGGDLLGMAEIFGTEDAALGSLADASGADFAELERLQDAFLETPWPHRTPILVEQTIEFRLGDRTVVCKIDAVFEHDGRIEVVDWKTGRVPSGESARWERQLQLALYTLAYSEHTGVAPELIDAVLVYVREGEEIRVPEVTGRRELERLLTEAEAALSAANPSA</sequence>
<dbReference type="PANTHER" id="PTHR11070:SF55">
    <property type="entry name" value="DNA 3'-5' HELICASE"/>
    <property type="match status" value="1"/>
</dbReference>
<dbReference type="SUPFAM" id="SSF52980">
    <property type="entry name" value="Restriction endonuclease-like"/>
    <property type="match status" value="1"/>
</dbReference>